<feature type="compositionally biased region" description="Low complexity" evidence="1">
    <location>
        <begin position="1"/>
        <end position="19"/>
    </location>
</feature>
<dbReference type="Proteomes" id="UP000011087">
    <property type="component" value="Unassembled WGS sequence"/>
</dbReference>
<evidence type="ECO:0000256" key="1">
    <source>
        <dbReference type="SAM" id="MobiDB-lite"/>
    </source>
</evidence>
<evidence type="ECO:0000313" key="5">
    <source>
        <dbReference type="Proteomes" id="UP000011087"/>
    </source>
</evidence>
<dbReference type="AlphaFoldDB" id="L1I6C9"/>
<feature type="compositionally biased region" description="Basic and acidic residues" evidence="1">
    <location>
        <begin position="20"/>
        <end position="42"/>
    </location>
</feature>
<dbReference type="EnsemblProtists" id="EKX31420">
    <property type="protein sequence ID" value="EKX31420"/>
    <property type="gene ID" value="GUITHDRAFT_156591"/>
</dbReference>
<feature type="compositionally biased region" description="Polar residues" evidence="1">
    <location>
        <begin position="57"/>
        <end position="67"/>
    </location>
</feature>
<reference evidence="5" key="2">
    <citation type="submission" date="2012-11" db="EMBL/GenBank/DDBJ databases">
        <authorList>
            <person name="Kuo A."/>
            <person name="Curtis B.A."/>
            <person name="Tanifuji G."/>
            <person name="Burki F."/>
            <person name="Gruber A."/>
            <person name="Irimia M."/>
            <person name="Maruyama S."/>
            <person name="Arias M.C."/>
            <person name="Ball S.G."/>
            <person name="Gile G.H."/>
            <person name="Hirakawa Y."/>
            <person name="Hopkins J.F."/>
            <person name="Rensing S.A."/>
            <person name="Schmutz J."/>
            <person name="Symeonidi A."/>
            <person name="Elias M."/>
            <person name="Eveleigh R.J."/>
            <person name="Herman E.K."/>
            <person name="Klute M.J."/>
            <person name="Nakayama T."/>
            <person name="Obornik M."/>
            <person name="Reyes-Prieto A."/>
            <person name="Armbrust E.V."/>
            <person name="Aves S.J."/>
            <person name="Beiko R.G."/>
            <person name="Coutinho P."/>
            <person name="Dacks J.B."/>
            <person name="Durnford D.G."/>
            <person name="Fast N.M."/>
            <person name="Green B.R."/>
            <person name="Grisdale C."/>
            <person name="Hempe F."/>
            <person name="Henrissat B."/>
            <person name="Hoppner M.P."/>
            <person name="Ishida K.-I."/>
            <person name="Kim E."/>
            <person name="Koreny L."/>
            <person name="Kroth P.G."/>
            <person name="Liu Y."/>
            <person name="Malik S.-B."/>
            <person name="Maier U.G."/>
            <person name="McRose D."/>
            <person name="Mock T."/>
            <person name="Neilson J.A."/>
            <person name="Onodera N.T."/>
            <person name="Poole A.M."/>
            <person name="Pritham E.J."/>
            <person name="Richards T.A."/>
            <person name="Rocap G."/>
            <person name="Roy S.W."/>
            <person name="Sarai C."/>
            <person name="Schaack S."/>
            <person name="Shirato S."/>
            <person name="Slamovits C.H."/>
            <person name="Spencer D.F."/>
            <person name="Suzuki S."/>
            <person name="Worden A.Z."/>
            <person name="Zauner S."/>
            <person name="Barry K."/>
            <person name="Bell C."/>
            <person name="Bharti A.K."/>
            <person name="Crow J.A."/>
            <person name="Grimwood J."/>
            <person name="Kramer R."/>
            <person name="Lindquist E."/>
            <person name="Lucas S."/>
            <person name="Salamov A."/>
            <person name="McFadden G.I."/>
            <person name="Lane C.E."/>
            <person name="Keeling P.J."/>
            <person name="Gray M.W."/>
            <person name="Grigoriev I.V."/>
            <person name="Archibald J.M."/>
        </authorList>
    </citation>
    <scope>NUCLEOTIDE SEQUENCE</scope>
    <source>
        <strain evidence="5">CCMP2712</strain>
    </source>
</reference>
<evidence type="ECO:0000313" key="3">
    <source>
        <dbReference type="EMBL" id="EKX37819.1"/>
    </source>
</evidence>
<evidence type="ECO:0000313" key="4">
    <source>
        <dbReference type="EnsemblProtists" id="EKX31420"/>
    </source>
</evidence>
<gene>
    <name evidence="3" type="ORF">GUITHDRAFT_154847</name>
    <name evidence="2" type="ORF">GUITHDRAFT_156591</name>
</gene>
<dbReference type="RefSeq" id="XP_005824799.1">
    <property type="nucleotide sequence ID" value="XM_005824742.1"/>
</dbReference>
<reference evidence="2 5" key="1">
    <citation type="journal article" date="2012" name="Nature">
        <title>Algal genomes reveal evolutionary mosaicism and the fate of nucleomorphs.</title>
        <authorList>
            <consortium name="DOE Joint Genome Institute"/>
            <person name="Curtis B.A."/>
            <person name="Tanifuji G."/>
            <person name="Burki F."/>
            <person name="Gruber A."/>
            <person name="Irimia M."/>
            <person name="Maruyama S."/>
            <person name="Arias M.C."/>
            <person name="Ball S.G."/>
            <person name="Gile G.H."/>
            <person name="Hirakawa Y."/>
            <person name="Hopkins J.F."/>
            <person name="Kuo A."/>
            <person name="Rensing S.A."/>
            <person name="Schmutz J."/>
            <person name="Symeonidi A."/>
            <person name="Elias M."/>
            <person name="Eveleigh R.J."/>
            <person name="Herman E.K."/>
            <person name="Klute M.J."/>
            <person name="Nakayama T."/>
            <person name="Obornik M."/>
            <person name="Reyes-Prieto A."/>
            <person name="Armbrust E.V."/>
            <person name="Aves S.J."/>
            <person name="Beiko R.G."/>
            <person name="Coutinho P."/>
            <person name="Dacks J.B."/>
            <person name="Durnford D.G."/>
            <person name="Fast N.M."/>
            <person name="Green B.R."/>
            <person name="Grisdale C.J."/>
            <person name="Hempel F."/>
            <person name="Henrissat B."/>
            <person name="Hoppner M.P."/>
            <person name="Ishida K."/>
            <person name="Kim E."/>
            <person name="Koreny L."/>
            <person name="Kroth P.G."/>
            <person name="Liu Y."/>
            <person name="Malik S.B."/>
            <person name="Maier U.G."/>
            <person name="McRose D."/>
            <person name="Mock T."/>
            <person name="Neilson J.A."/>
            <person name="Onodera N.T."/>
            <person name="Poole A.M."/>
            <person name="Pritham E.J."/>
            <person name="Richards T.A."/>
            <person name="Rocap G."/>
            <person name="Roy S.W."/>
            <person name="Sarai C."/>
            <person name="Schaack S."/>
            <person name="Shirato S."/>
            <person name="Slamovits C.H."/>
            <person name="Spencer D.F."/>
            <person name="Suzuki S."/>
            <person name="Worden A.Z."/>
            <person name="Zauner S."/>
            <person name="Barry K."/>
            <person name="Bell C."/>
            <person name="Bharti A.K."/>
            <person name="Crow J.A."/>
            <person name="Grimwood J."/>
            <person name="Kramer R."/>
            <person name="Lindquist E."/>
            <person name="Lucas S."/>
            <person name="Salamov A."/>
            <person name="McFadden G.I."/>
            <person name="Lane C.E."/>
            <person name="Keeling P.J."/>
            <person name="Gray M.W."/>
            <person name="Grigoriev I.V."/>
            <person name="Archibald J.M."/>
        </authorList>
    </citation>
    <scope>NUCLEOTIDE SEQUENCE</scope>
    <source>
        <strain evidence="2 5">CCMP2712</strain>
    </source>
</reference>
<feature type="region of interest" description="Disordered" evidence="1">
    <location>
        <begin position="1"/>
        <end position="76"/>
    </location>
</feature>
<dbReference type="EMBL" id="JH993054">
    <property type="protein sequence ID" value="EKX37819.1"/>
    <property type="molecule type" value="Genomic_DNA"/>
</dbReference>
<keyword evidence="5" id="KW-1185">Reference proteome</keyword>
<dbReference type="KEGG" id="gtt:GUITHDRAFT_156591"/>
<accession>L1I6C9</accession>
<reference evidence="4" key="3">
    <citation type="submission" date="2016-03" db="UniProtKB">
        <authorList>
            <consortium name="EnsemblProtists"/>
        </authorList>
    </citation>
    <scope>IDENTIFICATION</scope>
</reference>
<sequence>MPRLSTPATSSATSNAHSANLEERQGDKGRGGATRPNKDARWELVSPSMGNGGGGANPTSRQQTTHEMSMDAVNLC</sequence>
<dbReference type="RefSeq" id="XP_005818400.1">
    <property type="nucleotide sequence ID" value="XM_005818343.1"/>
</dbReference>
<dbReference type="HOGENOM" id="CLU_2659777_0_0_1"/>
<name>L1I6C9_GUITC</name>
<dbReference type="KEGG" id="gtt:GUITHDRAFT_154847"/>
<evidence type="ECO:0000313" key="2">
    <source>
        <dbReference type="EMBL" id="EKX31420.1"/>
    </source>
</evidence>
<dbReference type="EnsemblProtists" id="EKX37819">
    <property type="protein sequence ID" value="EKX37819"/>
    <property type="gene ID" value="GUITHDRAFT_154847"/>
</dbReference>
<protein>
    <submittedName>
        <fullName evidence="2 4">Uncharacterized protein</fullName>
    </submittedName>
</protein>
<dbReference type="GeneID" id="17288147"/>
<dbReference type="GeneID" id="17294614"/>
<organism evidence="2">
    <name type="scientific">Guillardia theta (strain CCMP2712)</name>
    <name type="common">Cryptophyte</name>
    <dbReference type="NCBI Taxonomy" id="905079"/>
    <lineage>
        <taxon>Eukaryota</taxon>
        <taxon>Cryptophyceae</taxon>
        <taxon>Pyrenomonadales</taxon>
        <taxon>Geminigeraceae</taxon>
        <taxon>Guillardia</taxon>
    </lineage>
</organism>
<dbReference type="EMBL" id="JH993284">
    <property type="protein sequence ID" value="EKX31420.1"/>
    <property type="molecule type" value="Genomic_DNA"/>
</dbReference>
<dbReference type="PaxDb" id="55529-EKX31420"/>
<proteinExistence type="predicted"/>